<accession>D2QHW8</accession>
<dbReference type="InterPro" id="IPR020904">
    <property type="entry name" value="Sc_DH/Rdtase_CS"/>
</dbReference>
<dbReference type="SUPFAM" id="SSF51735">
    <property type="entry name" value="NAD(P)-binding Rossmann-fold domains"/>
    <property type="match status" value="1"/>
</dbReference>
<proteinExistence type="inferred from homology"/>
<dbReference type="STRING" id="504472.Slin_3927"/>
<dbReference type="RefSeq" id="WP_012928428.1">
    <property type="nucleotide sequence ID" value="NC_013730.1"/>
</dbReference>
<dbReference type="Proteomes" id="UP000002028">
    <property type="component" value="Chromosome"/>
</dbReference>
<protein>
    <submittedName>
        <fullName evidence="4">Short-chain dehydrogenase/reductase SDR</fullName>
    </submittedName>
</protein>
<dbReference type="KEGG" id="sli:Slin_3927"/>
<dbReference type="PANTHER" id="PTHR43976:SF16">
    <property type="entry name" value="SHORT-CHAIN DEHYDROGENASE_REDUCTASE FAMILY PROTEIN"/>
    <property type="match status" value="1"/>
</dbReference>
<reference evidence="4 5" key="1">
    <citation type="journal article" date="2010" name="Stand. Genomic Sci.">
        <title>Complete genome sequence of Spirosoma linguale type strain (1).</title>
        <authorList>
            <person name="Lail K."/>
            <person name="Sikorski J."/>
            <person name="Saunders E."/>
            <person name="Lapidus A."/>
            <person name="Glavina Del Rio T."/>
            <person name="Copeland A."/>
            <person name="Tice H."/>
            <person name="Cheng J.-F."/>
            <person name="Lucas S."/>
            <person name="Nolan M."/>
            <person name="Bruce D."/>
            <person name="Goodwin L."/>
            <person name="Pitluck S."/>
            <person name="Ivanova N."/>
            <person name="Mavromatis K."/>
            <person name="Ovchinnikova G."/>
            <person name="Pati A."/>
            <person name="Chen A."/>
            <person name="Palaniappan K."/>
            <person name="Land M."/>
            <person name="Hauser L."/>
            <person name="Chang Y.-J."/>
            <person name="Jeffries C.D."/>
            <person name="Chain P."/>
            <person name="Brettin T."/>
            <person name="Detter J.C."/>
            <person name="Schuetze A."/>
            <person name="Rohde M."/>
            <person name="Tindall B.J."/>
            <person name="Goeker M."/>
            <person name="Bristow J."/>
            <person name="Eisen J.A."/>
            <person name="Markowitz V."/>
            <person name="Hugenholtz P."/>
            <person name="Kyrpides N.C."/>
            <person name="Klenk H.-P."/>
            <person name="Chen F."/>
        </authorList>
    </citation>
    <scope>NUCLEOTIDE SEQUENCE [LARGE SCALE GENOMIC DNA]</scope>
    <source>
        <strain evidence="5">ATCC 33905 / DSM 74 / LMG 10896 / Claus 1</strain>
    </source>
</reference>
<dbReference type="PRINTS" id="PR00080">
    <property type="entry name" value="SDRFAMILY"/>
</dbReference>
<keyword evidence="5" id="KW-1185">Reference proteome</keyword>
<dbReference type="PROSITE" id="PS00061">
    <property type="entry name" value="ADH_SHORT"/>
    <property type="match status" value="1"/>
</dbReference>
<organism evidence="4 5">
    <name type="scientific">Spirosoma linguale (strain ATCC 33905 / DSM 74 / LMG 10896 / Claus 1)</name>
    <dbReference type="NCBI Taxonomy" id="504472"/>
    <lineage>
        <taxon>Bacteria</taxon>
        <taxon>Pseudomonadati</taxon>
        <taxon>Bacteroidota</taxon>
        <taxon>Cytophagia</taxon>
        <taxon>Cytophagales</taxon>
        <taxon>Cytophagaceae</taxon>
        <taxon>Spirosoma</taxon>
    </lineage>
</organism>
<dbReference type="InterPro" id="IPR002347">
    <property type="entry name" value="SDR_fam"/>
</dbReference>
<dbReference type="Gene3D" id="3.40.50.720">
    <property type="entry name" value="NAD(P)-binding Rossmann-like Domain"/>
    <property type="match status" value="1"/>
</dbReference>
<evidence type="ECO:0000256" key="3">
    <source>
        <dbReference type="RuleBase" id="RU000363"/>
    </source>
</evidence>
<dbReference type="InterPro" id="IPR051911">
    <property type="entry name" value="SDR_oxidoreductase"/>
</dbReference>
<dbReference type="InterPro" id="IPR036291">
    <property type="entry name" value="NAD(P)-bd_dom_sf"/>
</dbReference>
<evidence type="ECO:0000313" key="4">
    <source>
        <dbReference type="EMBL" id="ADB39917.1"/>
    </source>
</evidence>
<dbReference type="PRINTS" id="PR00081">
    <property type="entry name" value="GDHRDH"/>
</dbReference>
<dbReference type="eggNOG" id="COG4221">
    <property type="taxonomic scope" value="Bacteria"/>
</dbReference>
<evidence type="ECO:0000256" key="1">
    <source>
        <dbReference type="ARBA" id="ARBA00006484"/>
    </source>
</evidence>
<sequence>MAKTIFITGASRGFGKLWAKAFLQRGDKVAATARNLDDLTDLIEEFGDKILPVQVDVTNKAQTIEAVKKAHDHFGKIDVLINNAGYGVFGAVEEVSEEEARKQMDVNFFGLLWATQAVLPYMRAQQSGHIIQVSSVLGLFTVPTLGLYNASKFAVEGLTETLATEVKEFGIHVSLIEPNGYETEWGSTSASHAQELDAYTNLKTAFRAGYNPDHYGVPAATVNALLQLVDAPEPPLRLILGKIGYPAVKAVYEQRLATWEAWNHVSTEAHGK</sequence>
<keyword evidence="2" id="KW-0560">Oxidoreductase</keyword>
<dbReference type="PANTHER" id="PTHR43976">
    <property type="entry name" value="SHORT CHAIN DEHYDROGENASE"/>
    <property type="match status" value="1"/>
</dbReference>
<dbReference type="HOGENOM" id="CLU_010194_2_9_10"/>
<dbReference type="CDD" id="cd05374">
    <property type="entry name" value="17beta-HSD-like_SDR_c"/>
    <property type="match status" value="1"/>
</dbReference>
<dbReference type="EMBL" id="CP001769">
    <property type="protein sequence ID" value="ADB39917.1"/>
    <property type="molecule type" value="Genomic_DNA"/>
</dbReference>
<gene>
    <name evidence="4" type="ordered locus">Slin_3927</name>
</gene>
<evidence type="ECO:0000313" key="5">
    <source>
        <dbReference type="Proteomes" id="UP000002028"/>
    </source>
</evidence>
<comment type="similarity">
    <text evidence="1 3">Belongs to the short-chain dehydrogenases/reductases (SDR) family.</text>
</comment>
<dbReference type="Pfam" id="PF00106">
    <property type="entry name" value="adh_short"/>
    <property type="match status" value="1"/>
</dbReference>
<dbReference type="GO" id="GO:0016491">
    <property type="term" value="F:oxidoreductase activity"/>
    <property type="evidence" value="ECO:0007669"/>
    <property type="project" value="UniProtKB-KW"/>
</dbReference>
<name>D2QHW8_SPILD</name>
<dbReference type="AlphaFoldDB" id="D2QHW8"/>
<evidence type="ECO:0000256" key="2">
    <source>
        <dbReference type="ARBA" id="ARBA00023002"/>
    </source>
</evidence>
<dbReference type="NCBIfam" id="NF006114">
    <property type="entry name" value="PRK08263.1"/>
    <property type="match status" value="1"/>
</dbReference>